<reference evidence="3" key="2">
    <citation type="submission" date="2023-01" db="EMBL/GenBank/DDBJ databases">
        <title>Draft genome sequence of Algimonas ampicilliniresistens strain NBRC 108219.</title>
        <authorList>
            <person name="Sun Q."/>
            <person name="Mori K."/>
        </authorList>
    </citation>
    <scope>NUCLEOTIDE SEQUENCE</scope>
    <source>
        <strain evidence="3">NBRC 108219</strain>
    </source>
</reference>
<dbReference type="CDD" id="cd04301">
    <property type="entry name" value="NAT_SF"/>
    <property type="match status" value="1"/>
</dbReference>
<dbReference type="InterPro" id="IPR000182">
    <property type="entry name" value="GNAT_dom"/>
</dbReference>
<dbReference type="PANTHER" id="PTHR13947">
    <property type="entry name" value="GNAT FAMILY N-ACETYLTRANSFERASE"/>
    <property type="match status" value="1"/>
</dbReference>
<evidence type="ECO:0000313" key="3">
    <source>
        <dbReference type="EMBL" id="GLQ24379.1"/>
    </source>
</evidence>
<feature type="domain" description="N-acetyltransferase" evidence="2">
    <location>
        <begin position="5"/>
        <end position="155"/>
    </location>
</feature>
<dbReference type="PANTHER" id="PTHR13947:SF37">
    <property type="entry name" value="LD18367P"/>
    <property type="match status" value="1"/>
</dbReference>
<evidence type="ECO:0000313" key="4">
    <source>
        <dbReference type="Proteomes" id="UP001161391"/>
    </source>
</evidence>
<comment type="caution">
    <text evidence="3">The sequence shown here is derived from an EMBL/GenBank/DDBJ whole genome shotgun (WGS) entry which is preliminary data.</text>
</comment>
<dbReference type="Proteomes" id="UP001161391">
    <property type="component" value="Unassembled WGS sequence"/>
</dbReference>
<protein>
    <recommendedName>
        <fullName evidence="2">N-acetyltransferase domain-containing protein</fullName>
    </recommendedName>
</protein>
<evidence type="ECO:0000259" key="2">
    <source>
        <dbReference type="PROSITE" id="PS51186"/>
    </source>
</evidence>
<dbReference type="InterPro" id="IPR050769">
    <property type="entry name" value="NAT_camello-type"/>
</dbReference>
<keyword evidence="4" id="KW-1185">Reference proteome</keyword>
<dbReference type="PROSITE" id="PS51186">
    <property type="entry name" value="GNAT"/>
    <property type="match status" value="1"/>
</dbReference>
<dbReference type="SUPFAM" id="SSF55729">
    <property type="entry name" value="Acyl-CoA N-acyltransferases (Nat)"/>
    <property type="match status" value="1"/>
</dbReference>
<reference evidence="3" key="1">
    <citation type="journal article" date="2014" name="Int. J. Syst. Evol. Microbiol.">
        <title>Complete genome of a new Firmicutes species belonging to the dominant human colonic microbiota ('Ruminococcus bicirculans') reveals two chromosomes and a selective capacity to utilize plant glucans.</title>
        <authorList>
            <consortium name="NISC Comparative Sequencing Program"/>
            <person name="Wegmann U."/>
            <person name="Louis P."/>
            <person name="Goesmann A."/>
            <person name="Henrissat B."/>
            <person name="Duncan S.H."/>
            <person name="Flint H.J."/>
        </authorList>
    </citation>
    <scope>NUCLEOTIDE SEQUENCE</scope>
    <source>
        <strain evidence="3">NBRC 108219</strain>
    </source>
</reference>
<dbReference type="RefSeq" id="WP_284390712.1">
    <property type="nucleotide sequence ID" value="NZ_BSNK01000002.1"/>
</dbReference>
<dbReference type="Gene3D" id="3.40.630.30">
    <property type="match status" value="1"/>
</dbReference>
<gene>
    <name evidence="3" type="ORF">GCM10007853_22530</name>
</gene>
<accession>A0ABQ5VA35</accession>
<evidence type="ECO:0000256" key="1">
    <source>
        <dbReference type="ARBA" id="ARBA00022679"/>
    </source>
</evidence>
<name>A0ABQ5VA35_9PROT</name>
<organism evidence="3 4">
    <name type="scientific">Algimonas ampicilliniresistens</name>
    <dbReference type="NCBI Taxonomy" id="1298735"/>
    <lineage>
        <taxon>Bacteria</taxon>
        <taxon>Pseudomonadati</taxon>
        <taxon>Pseudomonadota</taxon>
        <taxon>Alphaproteobacteria</taxon>
        <taxon>Maricaulales</taxon>
        <taxon>Robiginitomaculaceae</taxon>
        <taxon>Algimonas</taxon>
    </lineage>
</organism>
<keyword evidence="1" id="KW-0808">Transferase</keyword>
<dbReference type="Pfam" id="PF00583">
    <property type="entry name" value="Acetyltransf_1"/>
    <property type="match status" value="1"/>
</dbReference>
<dbReference type="EMBL" id="BSNK01000002">
    <property type="protein sequence ID" value="GLQ24379.1"/>
    <property type="molecule type" value="Genomic_DNA"/>
</dbReference>
<dbReference type="InterPro" id="IPR016181">
    <property type="entry name" value="Acyl_CoA_acyltransferase"/>
</dbReference>
<sequence>MTRPVEIHRNDRSALPRFAALNAEWIEDLHVLEESDKAMVATPEIYLDNGGQVFSAHIDGEVAGAVALKPHPDGRWELTKMAVDQRFRGHGIGQKLMDAVQDYARDILKLDSIFLLSNTKNEAALRLYERNGWTVNHEGTHPIYARCNIGMEKRL</sequence>
<proteinExistence type="predicted"/>